<dbReference type="Pfam" id="PF02129">
    <property type="entry name" value="Peptidase_S15"/>
    <property type="match status" value="1"/>
</dbReference>
<gene>
    <name evidence="3" type="ORF">SAMN04488050_12029</name>
</gene>
<dbReference type="InterPro" id="IPR050585">
    <property type="entry name" value="Xaa-Pro_dipeptidyl-ppase/CocE"/>
</dbReference>
<sequence>MGRRMLDKLKDRKNLDGAWQISPDRYIAQRSCDFQLGAPVSQYVEMRDGCRLAVDIFLPERKDGMPGPERFPTITVFTPYRRRFKTKEGSTAEPSPNTAAYRDCFVKFGYAVVVIDCRGTGASFGTRSSFRSPEERLDTADVCDWIVAQEWSNGVIGSGGVSYLGAQADFLASTGHPAVKAIAPLFSVWDTYADNYFPGGIQLKALTKLYDDLMIGLDQDDREVLKAFKYWSDPDYIGAQPVDADPDGVLLAEALAEHRNNYRHTDFMSEFRFREEPLPYDADYSSASFSPYSYSGGTRSDVAIMSVSGWYDGFGYMNGAISRFLTLSDNPHHLLIGPWDHGARVDVSPWRQAVEPDFDILAEVLRFFDTYLLGMDTGLRDEAPVHYYAMHAEEWRSAAVWPPADTDHVLNLSVDNALSETAAVAGDDMYQVDFNIGTGNETRYERIAAVDSRDYYCDWQGRGDRMLSFTSAPLAAPSEIAGHVIAELWMQSSQPDAALFLYLTEVEADGTERYVTEALLRAIHRKVQEAPASYRTSWPFQSFRREDAAPLPVGEFEKLQLAFSPTAWRFSEGSRIRLSIAGADDDHCAQVPHGRPPLLTFARGEAMPSRIILPVKQ</sequence>
<evidence type="ECO:0000256" key="1">
    <source>
        <dbReference type="ARBA" id="ARBA00022801"/>
    </source>
</evidence>
<accession>A0A1I6WFU2</accession>
<dbReference type="Gene3D" id="2.60.120.260">
    <property type="entry name" value="Galactose-binding domain-like"/>
    <property type="match status" value="1"/>
</dbReference>
<keyword evidence="4" id="KW-1185">Reference proteome</keyword>
<name>A0A1I6WFU2_9RHOB</name>
<proteinExistence type="predicted"/>
<dbReference type="InterPro" id="IPR029058">
    <property type="entry name" value="AB_hydrolase_fold"/>
</dbReference>
<dbReference type="PANTHER" id="PTHR43056">
    <property type="entry name" value="PEPTIDASE S9 PROLYL OLIGOPEPTIDASE"/>
    <property type="match status" value="1"/>
</dbReference>
<dbReference type="InterPro" id="IPR008979">
    <property type="entry name" value="Galactose-bd-like_sf"/>
</dbReference>
<dbReference type="InterPro" id="IPR000383">
    <property type="entry name" value="Xaa-Pro-like_dom"/>
</dbReference>
<dbReference type="Gene3D" id="1.10.3020.10">
    <property type="entry name" value="alpha-amino acid ester hydrolase ( Helical cap domain)"/>
    <property type="match status" value="1"/>
</dbReference>
<dbReference type="AlphaFoldDB" id="A0A1I6WFU2"/>
<dbReference type="InterPro" id="IPR005674">
    <property type="entry name" value="CocE/Ser_esterase"/>
</dbReference>
<evidence type="ECO:0000259" key="2">
    <source>
        <dbReference type="SMART" id="SM00939"/>
    </source>
</evidence>
<dbReference type="SUPFAM" id="SSF53474">
    <property type="entry name" value="alpha/beta-Hydrolases"/>
    <property type="match status" value="1"/>
</dbReference>
<dbReference type="GO" id="GO:0008239">
    <property type="term" value="F:dipeptidyl-peptidase activity"/>
    <property type="evidence" value="ECO:0007669"/>
    <property type="project" value="InterPro"/>
</dbReference>
<dbReference type="Pfam" id="PF08530">
    <property type="entry name" value="PepX_C"/>
    <property type="match status" value="1"/>
</dbReference>
<dbReference type="PANTHER" id="PTHR43056:SF10">
    <property type="entry name" value="COCE_NOND FAMILY, PUTATIVE (AFU_ORTHOLOGUE AFUA_7G00600)-RELATED"/>
    <property type="match status" value="1"/>
</dbReference>
<dbReference type="Gene3D" id="3.40.50.1820">
    <property type="entry name" value="alpha/beta hydrolase"/>
    <property type="match status" value="1"/>
</dbReference>
<dbReference type="Proteomes" id="UP000199392">
    <property type="component" value="Unassembled WGS sequence"/>
</dbReference>
<feature type="domain" description="Xaa-Pro dipeptidyl-peptidase C-terminal" evidence="2">
    <location>
        <begin position="365"/>
        <end position="612"/>
    </location>
</feature>
<dbReference type="NCBIfam" id="TIGR00976">
    <property type="entry name" value="CocE_NonD"/>
    <property type="match status" value="1"/>
</dbReference>
<organism evidence="3 4">
    <name type="scientific">Alloyangia pacifica</name>
    <dbReference type="NCBI Taxonomy" id="311180"/>
    <lineage>
        <taxon>Bacteria</taxon>
        <taxon>Pseudomonadati</taxon>
        <taxon>Pseudomonadota</taxon>
        <taxon>Alphaproteobacteria</taxon>
        <taxon>Rhodobacterales</taxon>
        <taxon>Roseobacteraceae</taxon>
        <taxon>Alloyangia</taxon>
    </lineage>
</organism>
<dbReference type="STRING" id="311180.SAMN04488050_12029"/>
<protein>
    <recommendedName>
        <fullName evidence="2">Xaa-Pro dipeptidyl-peptidase C-terminal domain-containing protein</fullName>
    </recommendedName>
</protein>
<evidence type="ECO:0000313" key="3">
    <source>
        <dbReference type="EMBL" id="SFT24875.1"/>
    </source>
</evidence>
<dbReference type="SMART" id="SM00939">
    <property type="entry name" value="PepX_C"/>
    <property type="match status" value="1"/>
</dbReference>
<reference evidence="4" key="1">
    <citation type="submission" date="2016-10" db="EMBL/GenBank/DDBJ databases">
        <authorList>
            <person name="Varghese N."/>
            <person name="Submissions S."/>
        </authorList>
    </citation>
    <scope>NUCLEOTIDE SEQUENCE [LARGE SCALE GENOMIC DNA]</scope>
    <source>
        <strain evidence="4">DSM 26894</strain>
    </source>
</reference>
<dbReference type="EMBL" id="FOZW01000020">
    <property type="protein sequence ID" value="SFT24875.1"/>
    <property type="molecule type" value="Genomic_DNA"/>
</dbReference>
<evidence type="ECO:0000313" key="4">
    <source>
        <dbReference type="Proteomes" id="UP000199392"/>
    </source>
</evidence>
<keyword evidence="1" id="KW-0378">Hydrolase</keyword>
<dbReference type="InterPro" id="IPR013736">
    <property type="entry name" value="Xaa-Pro_dipept_C"/>
</dbReference>
<dbReference type="SUPFAM" id="SSF49785">
    <property type="entry name" value="Galactose-binding domain-like"/>
    <property type="match status" value="1"/>
</dbReference>